<proteinExistence type="predicted"/>
<dbReference type="EMBL" id="CP013690">
    <property type="protein sequence ID" value="ALU25885.1"/>
    <property type="molecule type" value="Genomic_DNA"/>
</dbReference>
<dbReference type="AlphaFoldDB" id="A0A0S7E5R3"/>
<dbReference type="Proteomes" id="UP000069030">
    <property type="component" value="Chromosome"/>
</dbReference>
<evidence type="ECO:0000313" key="2">
    <source>
        <dbReference type="Proteomes" id="UP000069030"/>
    </source>
</evidence>
<protein>
    <submittedName>
        <fullName evidence="1">Uncharacterized protein</fullName>
    </submittedName>
</protein>
<dbReference type="eggNOG" id="ENOG5030SFX">
    <property type="taxonomic scope" value="Bacteria"/>
</dbReference>
<gene>
    <name evidence="1" type="ORF">AS202_06890</name>
</gene>
<accession>A0A0S7E5R3</accession>
<organism evidence="1 2">
    <name type="scientific">Myroides odoratimimus</name>
    <dbReference type="NCBI Taxonomy" id="76832"/>
    <lineage>
        <taxon>Bacteria</taxon>
        <taxon>Pseudomonadati</taxon>
        <taxon>Bacteroidota</taxon>
        <taxon>Flavobacteriia</taxon>
        <taxon>Flavobacteriales</taxon>
        <taxon>Flavobacteriaceae</taxon>
        <taxon>Myroides</taxon>
    </lineage>
</organism>
<sequence length="120" mass="13988">MTDKNIRAIVCSLWCTLFLVPILNNTLHYVIIDHHFGQKSAKLEYVDSNTIHYCEQYICKLSPAIEHIVSTLVLWVERVHDELVIEVVVSYKECLFPFYWLRGPPAEELTHFALGKNKDI</sequence>
<dbReference type="KEGG" id="mod:AS202_06890"/>
<dbReference type="GeneID" id="66974516"/>
<evidence type="ECO:0000313" key="1">
    <source>
        <dbReference type="EMBL" id="ALU25885.1"/>
    </source>
</evidence>
<dbReference type="RefSeq" id="WP_006257628.1">
    <property type="nucleotide sequence ID" value="NZ_BCMQ01000001.1"/>
</dbReference>
<name>A0A0S7E5R3_9FLAO</name>
<reference evidence="1 2" key="1">
    <citation type="journal article" date="2016" name="J. Zhejiang Univ. Sci. B">
        <title>Antibiotic resistance mechanisms of Myroides sp.</title>
        <authorList>
            <person name="Hu S."/>
            <person name="Yuan S."/>
            <person name="Qu H."/>
            <person name="Jiang T."/>
            <person name="Zhou Y."/>
            <person name="Wang M."/>
            <person name="Ming D."/>
        </authorList>
    </citation>
    <scope>NUCLEOTIDE SEQUENCE [LARGE SCALE GENOMIC DNA]</scope>
    <source>
        <strain evidence="1 2">PR63039</strain>
    </source>
</reference>